<dbReference type="InterPro" id="IPR009057">
    <property type="entry name" value="Homeodomain-like_sf"/>
</dbReference>
<comment type="caution">
    <text evidence="5">The sequence shown here is derived from an EMBL/GenBank/DDBJ whole genome shotgun (WGS) entry which is preliminary data.</text>
</comment>
<keyword evidence="2" id="KW-0238">DNA-binding</keyword>
<keyword evidence="1" id="KW-0805">Transcription regulation</keyword>
<dbReference type="Pfam" id="PF12833">
    <property type="entry name" value="HTH_18"/>
    <property type="match status" value="1"/>
</dbReference>
<dbReference type="SUPFAM" id="SSF46689">
    <property type="entry name" value="Homeodomain-like"/>
    <property type="match status" value="1"/>
</dbReference>
<dbReference type="Gene3D" id="1.10.10.60">
    <property type="entry name" value="Homeodomain-like"/>
    <property type="match status" value="1"/>
</dbReference>
<dbReference type="PROSITE" id="PS01124">
    <property type="entry name" value="HTH_ARAC_FAMILY_2"/>
    <property type="match status" value="1"/>
</dbReference>
<evidence type="ECO:0000256" key="1">
    <source>
        <dbReference type="ARBA" id="ARBA00023015"/>
    </source>
</evidence>
<feature type="domain" description="HTH araC/xylS-type" evidence="4">
    <location>
        <begin position="1"/>
        <end position="73"/>
    </location>
</feature>
<gene>
    <name evidence="5" type="ORF">L2A60_19505</name>
</gene>
<name>A0ABS9E1F1_9PROT</name>
<dbReference type="PANTHER" id="PTHR47894:SF4">
    <property type="entry name" value="HTH-TYPE TRANSCRIPTIONAL REGULATOR GADX"/>
    <property type="match status" value="1"/>
</dbReference>
<dbReference type="EMBL" id="JAKGBZ010000090">
    <property type="protein sequence ID" value="MCF3948833.1"/>
    <property type="molecule type" value="Genomic_DNA"/>
</dbReference>
<evidence type="ECO:0000259" key="4">
    <source>
        <dbReference type="PROSITE" id="PS01124"/>
    </source>
</evidence>
<keyword evidence="6" id="KW-1185">Reference proteome</keyword>
<dbReference type="PANTHER" id="PTHR47894">
    <property type="entry name" value="HTH-TYPE TRANSCRIPTIONAL REGULATOR GADX"/>
    <property type="match status" value="1"/>
</dbReference>
<dbReference type="RefSeq" id="WP_235706142.1">
    <property type="nucleotide sequence ID" value="NZ_JAKGBZ010000090.1"/>
</dbReference>
<organism evidence="5 6">
    <name type="scientific">Acidiphilium iwatense</name>
    <dbReference type="NCBI Taxonomy" id="768198"/>
    <lineage>
        <taxon>Bacteria</taxon>
        <taxon>Pseudomonadati</taxon>
        <taxon>Pseudomonadota</taxon>
        <taxon>Alphaproteobacteria</taxon>
        <taxon>Acetobacterales</taxon>
        <taxon>Acidocellaceae</taxon>
        <taxon>Acidiphilium</taxon>
    </lineage>
</organism>
<protein>
    <submittedName>
        <fullName evidence="5">Helix-turn-helix domain-containing protein</fullName>
    </submittedName>
</protein>
<evidence type="ECO:0000313" key="6">
    <source>
        <dbReference type="Proteomes" id="UP001521209"/>
    </source>
</evidence>
<evidence type="ECO:0000256" key="2">
    <source>
        <dbReference type="ARBA" id="ARBA00023125"/>
    </source>
</evidence>
<evidence type="ECO:0000256" key="3">
    <source>
        <dbReference type="ARBA" id="ARBA00023163"/>
    </source>
</evidence>
<evidence type="ECO:0000313" key="5">
    <source>
        <dbReference type="EMBL" id="MCF3948833.1"/>
    </source>
</evidence>
<proteinExistence type="predicted"/>
<accession>A0ABS9E1F1</accession>
<keyword evidence="3" id="KW-0804">Transcription</keyword>
<reference evidence="5 6" key="1">
    <citation type="submission" date="2022-01" db="EMBL/GenBank/DDBJ databases">
        <authorList>
            <person name="Won M."/>
            <person name="Kim S.-J."/>
            <person name="Kwon S.-W."/>
        </authorList>
    </citation>
    <scope>NUCLEOTIDE SEQUENCE [LARGE SCALE GENOMIC DNA]</scope>
    <source>
        <strain evidence="5 6">KCTC 23505</strain>
    </source>
</reference>
<sequence>MSARTLQRRLGEEGLSFRGLVKEQRADAATRMLRERRRSLKSIAHSLGYAELSAFSRAHRAWTGQPPRAARIALQRG</sequence>
<dbReference type="SMART" id="SM00342">
    <property type="entry name" value="HTH_ARAC"/>
    <property type="match status" value="1"/>
</dbReference>
<dbReference type="Proteomes" id="UP001521209">
    <property type="component" value="Unassembled WGS sequence"/>
</dbReference>
<dbReference type="InterPro" id="IPR018060">
    <property type="entry name" value="HTH_AraC"/>
</dbReference>